<organism evidence="1 2">
    <name type="scientific">Mycolicibacterium gadium</name>
    <name type="common">Mycobacterium gadium</name>
    <dbReference type="NCBI Taxonomy" id="1794"/>
    <lineage>
        <taxon>Bacteria</taxon>
        <taxon>Bacillati</taxon>
        <taxon>Actinomycetota</taxon>
        <taxon>Actinomycetes</taxon>
        <taxon>Mycobacteriales</taxon>
        <taxon>Mycobacteriaceae</taxon>
        <taxon>Mycolicibacterium</taxon>
    </lineage>
</organism>
<reference evidence="1 2" key="1">
    <citation type="journal article" date="2019" name="Emerg. Microbes Infect.">
        <title>Comprehensive subspecies identification of 175 nontuberculous mycobacteria species based on 7547 genomic profiles.</title>
        <authorList>
            <person name="Matsumoto Y."/>
            <person name="Kinjo T."/>
            <person name="Motooka D."/>
            <person name="Nabeya D."/>
            <person name="Jung N."/>
            <person name="Uechi K."/>
            <person name="Horii T."/>
            <person name="Iida T."/>
            <person name="Fujita J."/>
            <person name="Nakamura S."/>
        </authorList>
    </citation>
    <scope>NUCLEOTIDE SEQUENCE [LARGE SCALE GENOMIC DNA]</scope>
    <source>
        <strain evidence="1 2">JCM 12688</strain>
    </source>
</reference>
<name>A0A7I7WL81_MYCGU</name>
<proteinExistence type="predicted"/>
<protein>
    <submittedName>
        <fullName evidence="1">Uncharacterized protein</fullName>
    </submittedName>
</protein>
<dbReference type="Proteomes" id="UP000466187">
    <property type="component" value="Chromosome"/>
</dbReference>
<dbReference type="KEGG" id="mgad:MGAD_27510"/>
<dbReference type="AlphaFoldDB" id="A0A7I7WL81"/>
<accession>A0A7I7WL81</accession>
<sequence length="79" mass="9025">MLGQHRGDVSAVERSVVQILDIRAVDAEDVIDPHRREIRDDVVDNSMPCHIEDTNGYEIRFTPWLESQLLFEQHLAGIG</sequence>
<evidence type="ECO:0000313" key="2">
    <source>
        <dbReference type="Proteomes" id="UP000466187"/>
    </source>
</evidence>
<dbReference type="EMBL" id="AP022608">
    <property type="protein sequence ID" value="BBZ18416.1"/>
    <property type="molecule type" value="Genomic_DNA"/>
</dbReference>
<gene>
    <name evidence="1" type="ORF">MGAD_27510</name>
</gene>
<evidence type="ECO:0000313" key="1">
    <source>
        <dbReference type="EMBL" id="BBZ18416.1"/>
    </source>
</evidence>